<evidence type="ECO:0000256" key="4">
    <source>
        <dbReference type="SAM" id="SignalP"/>
    </source>
</evidence>
<feature type="domain" description="Solute-binding protein family 5" evidence="5">
    <location>
        <begin position="79"/>
        <end position="430"/>
    </location>
</feature>
<dbReference type="InterPro" id="IPR039424">
    <property type="entry name" value="SBP_5"/>
</dbReference>
<keyword evidence="2" id="KW-0813">Transport</keyword>
<dbReference type="GO" id="GO:0030288">
    <property type="term" value="C:outer membrane-bounded periplasmic space"/>
    <property type="evidence" value="ECO:0007669"/>
    <property type="project" value="UniProtKB-ARBA"/>
</dbReference>
<feature type="signal peptide" evidence="4">
    <location>
        <begin position="1"/>
        <end position="26"/>
    </location>
</feature>
<dbReference type="SUPFAM" id="SSF53850">
    <property type="entry name" value="Periplasmic binding protein-like II"/>
    <property type="match status" value="1"/>
</dbReference>
<organism evidence="6 7">
    <name type="scientific">Desulfolutivibrio sulfodismutans</name>
    <dbReference type="NCBI Taxonomy" id="63561"/>
    <lineage>
        <taxon>Bacteria</taxon>
        <taxon>Pseudomonadati</taxon>
        <taxon>Thermodesulfobacteriota</taxon>
        <taxon>Desulfovibrionia</taxon>
        <taxon>Desulfovibrionales</taxon>
        <taxon>Desulfovibrionaceae</taxon>
        <taxon>Desulfolutivibrio</taxon>
    </lineage>
</organism>
<dbReference type="GO" id="GO:0043190">
    <property type="term" value="C:ATP-binding cassette (ABC) transporter complex"/>
    <property type="evidence" value="ECO:0007669"/>
    <property type="project" value="InterPro"/>
</dbReference>
<dbReference type="Proteomes" id="UP000469724">
    <property type="component" value="Unassembled WGS sequence"/>
</dbReference>
<feature type="chain" id="PRO_5029665497" description="Solute-binding protein family 5 domain-containing protein" evidence="4">
    <location>
        <begin position="27"/>
        <end position="517"/>
    </location>
</feature>
<comment type="caution">
    <text evidence="6">The sequence shown here is derived from an EMBL/GenBank/DDBJ whole genome shotgun (WGS) entry which is preliminary data.</text>
</comment>
<evidence type="ECO:0000313" key="6">
    <source>
        <dbReference type="EMBL" id="NDY58841.1"/>
    </source>
</evidence>
<dbReference type="EMBL" id="JAAGRQ010000150">
    <property type="protein sequence ID" value="NDY58841.1"/>
    <property type="molecule type" value="Genomic_DNA"/>
</dbReference>
<protein>
    <recommendedName>
        <fullName evidence="5">Solute-binding protein family 5 domain-containing protein</fullName>
    </recommendedName>
</protein>
<keyword evidence="7" id="KW-1185">Reference proteome</keyword>
<dbReference type="GO" id="GO:1904680">
    <property type="term" value="F:peptide transmembrane transporter activity"/>
    <property type="evidence" value="ECO:0007669"/>
    <property type="project" value="TreeGrafter"/>
</dbReference>
<evidence type="ECO:0000313" key="7">
    <source>
        <dbReference type="Proteomes" id="UP000469724"/>
    </source>
</evidence>
<dbReference type="PANTHER" id="PTHR30290:SF9">
    <property type="entry name" value="OLIGOPEPTIDE-BINDING PROTEIN APPA"/>
    <property type="match status" value="1"/>
</dbReference>
<dbReference type="InterPro" id="IPR030678">
    <property type="entry name" value="Peptide/Ni-bd"/>
</dbReference>
<dbReference type="InterPro" id="IPR000914">
    <property type="entry name" value="SBP_5_dom"/>
</dbReference>
<dbReference type="AlphaFoldDB" id="A0A7K3NRR4"/>
<reference evidence="6 7" key="1">
    <citation type="submission" date="2020-02" db="EMBL/GenBank/DDBJ databases">
        <title>Comparative genomics of sulfur disproportionating microorganisms.</title>
        <authorList>
            <person name="Ward L.M."/>
            <person name="Bertran E."/>
            <person name="Johnston D.T."/>
        </authorList>
    </citation>
    <scope>NUCLEOTIDE SEQUENCE [LARGE SCALE GENOMIC DNA]</scope>
    <source>
        <strain evidence="6 7">DSM 3696</strain>
    </source>
</reference>
<dbReference type="Pfam" id="PF00496">
    <property type="entry name" value="SBP_bac_5"/>
    <property type="match status" value="1"/>
</dbReference>
<dbReference type="PIRSF" id="PIRSF002741">
    <property type="entry name" value="MppA"/>
    <property type="match status" value="1"/>
</dbReference>
<comment type="similarity">
    <text evidence="1">Belongs to the bacterial solute-binding protein 5 family.</text>
</comment>
<name>A0A7K3NRR4_9BACT</name>
<evidence type="ECO:0000259" key="5">
    <source>
        <dbReference type="Pfam" id="PF00496"/>
    </source>
</evidence>
<sequence length="517" mass="55083">MRTSILTMFFLALGVLAALPGAPCRAASQAAPIERVVIADTQGDWGAPSPYLHDKRGPGYVLTTLVFDTLIWKNGQGGLIPSLAASWRAEGESYAFELDPAAKWHDGAPVTPEDVVFTFDYVKKHPYFNVDVSMVAAVEKTGPHSVTCTLSRPFVPFLTNVAGSLPILPRHIFEAVDDPGRFTAPKALTGSGPYRLAAYDQAQGQYLFAANPEYHLGAPLAGEIVFMRMSPPAALAALKTGQVDLATSVPAASIDELTAAGITCITFQTSHPVRLKFNHKKPILAQAAVRQGLAHLVDRPRMVETVYLGRADLWDARGLAPLAPGAADLYPHDPAAAARLLSSAGWTRQGDAPWRTETGEAALTLVALKQYDALARMTAAQLTAGGVPVTVALHDRGGLNDRLTAGDYDLAVVSFSQLGDPDTLRHAVLGKRPESDDYAADPELTALLTAQVSETDPARRQAMVEAAGERFASELPSFCMLSAQAAAGSRDRIRFFVTPGGIGQGTPLILNKKAFLP</sequence>
<dbReference type="Gene3D" id="3.40.190.10">
    <property type="entry name" value="Periplasmic binding protein-like II"/>
    <property type="match status" value="1"/>
</dbReference>
<evidence type="ECO:0000256" key="3">
    <source>
        <dbReference type="ARBA" id="ARBA00022729"/>
    </source>
</evidence>
<dbReference type="Gene3D" id="3.10.105.10">
    <property type="entry name" value="Dipeptide-binding Protein, Domain 3"/>
    <property type="match status" value="1"/>
</dbReference>
<accession>A0A7K3NRR4</accession>
<gene>
    <name evidence="6" type="ORF">G3N56_19060</name>
</gene>
<proteinExistence type="inferred from homology"/>
<dbReference type="RefSeq" id="WP_163303906.1">
    <property type="nucleotide sequence ID" value="NZ_JAAGRQ010000150.1"/>
</dbReference>
<evidence type="ECO:0000256" key="2">
    <source>
        <dbReference type="ARBA" id="ARBA00022448"/>
    </source>
</evidence>
<evidence type="ECO:0000256" key="1">
    <source>
        <dbReference type="ARBA" id="ARBA00005695"/>
    </source>
</evidence>
<dbReference type="GO" id="GO:0015833">
    <property type="term" value="P:peptide transport"/>
    <property type="evidence" value="ECO:0007669"/>
    <property type="project" value="TreeGrafter"/>
</dbReference>
<keyword evidence="3 4" id="KW-0732">Signal</keyword>
<dbReference type="PANTHER" id="PTHR30290">
    <property type="entry name" value="PERIPLASMIC BINDING COMPONENT OF ABC TRANSPORTER"/>
    <property type="match status" value="1"/>
</dbReference>